<evidence type="ECO:0000313" key="2">
    <source>
        <dbReference type="Proteomes" id="UP001595974"/>
    </source>
</evidence>
<gene>
    <name evidence="1" type="ORF">ACFPTN_03045</name>
</gene>
<evidence type="ECO:0000313" key="1">
    <source>
        <dbReference type="EMBL" id="MFC5768339.1"/>
    </source>
</evidence>
<name>A0ABW1AME9_9RHOO</name>
<protein>
    <submittedName>
        <fullName evidence="1">Uncharacterized protein</fullName>
    </submittedName>
</protein>
<dbReference type="RefSeq" id="WP_157748432.1">
    <property type="nucleotide sequence ID" value="NZ_JBHSOG010000008.1"/>
</dbReference>
<organism evidence="1 2">
    <name type="scientific">Thauera sinica</name>
    <dbReference type="NCBI Taxonomy" id="2665146"/>
    <lineage>
        <taxon>Bacteria</taxon>
        <taxon>Pseudomonadati</taxon>
        <taxon>Pseudomonadota</taxon>
        <taxon>Betaproteobacteria</taxon>
        <taxon>Rhodocyclales</taxon>
        <taxon>Zoogloeaceae</taxon>
        <taxon>Thauera</taxon>
    </lineage>
</organism>
<keyword evidence="2" id="KW-1185">Reference proteome</keyword>
<reference evidence="2" key="1">
    <citation type="journal article" date="2019" name="Int. J. Syst. Evol. Microbiol.">
        <title>The Global Catalogue of Microorganisms (GCM) 10K type strain sequencing project: providing services to taxonomists for standard genome sequencing and annotation.</title>
        <authorList>
            <consortium name="The Broad Institute Genomics Platform"/>
            <consortium name="The Broad Institute Genome Sequencing Center for Infectious Disease"/>
            <person name="Wu L."/>
            <person name="Ma J."/>
        </authorList>
    </citation>
    <scope>NUCLEOTIDE SEQUENCE [LARGE SCALE GENOMIC DNA]</scope>
    <source>
        <strain evidence="2">SHR3</strain>
    </source>
</reference>
<accession>A0ABW1AME9</accession>
<dbReference type="Proteomes" id="UP001595974">
    <property type="component" value="Unassembled WGS sequence"/>
</dbReference>
<sequence>MMTPEVDVNRKGTEIRPGAHVADATPSTPIAAVNRACRHFGPQSVRHRIGIIEHDSCHGAAIFKTGTCGTSHPPLLFIEQIAC</sequence>
<proteinExistence type="predicted"/>
<comment type="caution">
    <text evidence="1">The sequence shown here is derived from an EMBL/GenBank/DDBJ whole genome shotgun (WGS) entry which is preliminary data.</text>
</comment>
<dbReference type="EMBL" id="JBHSOG010000008">
    <property type="protein sequence ID" value="MFC5768339.1"/>
    <property type="molecule type" value="Genomic_DNA"/>
</dbReference>